<reference evidence="1" key="2">
    <citation type="journal article" date="2015" name="Data Brief">
        <title>Shoot transcriptome of the giant reed, Arundo donax.</title>
        <authorList>
            <person name="Barrero R.A."/>
            <person name="Guerrero F.D."/>
            <person name="Moolhuijzen P."/>
            <person name="Goolsby J.A."/>
            <person name="Tidwell J."/>
            <person name="Bellgard S.E."/>
            <person name="Bellgard M.I."/>
        </authorList>
    </citation>
    <scope>NUCLEOTIDE SEQUENCE</scope>
    <source>
        <tissue evidence="1">Shoot tissue taken approximately 20 cm above the soil surface</tissue>
    </source>
</reference>
<sequence length="16" mass="1775">MRTVGADLPPPVDFFL</sequence>
<reference evidence="1" key="1">
    <citation type="submission" date="2014-09" db="EMBL/GenBank/DDBJ databases">
        <authorList>
            <person name="Magalhaes I.L.F."/>
            <person name="Oliveira U."/>
            <person name="Santos F.R."/>
            <person name="Vidigal T.H.D.A."/>
            <person name="Brescovit A.D."/>
            <person name="Santos A.J."/>
        </authorList>
    </citation>
    <scope>NUCLEOTIDE SEQUENCE</scope>
    <source>
        <tissue evidence="1">Shoot tissue taken approximately 20 cm above the soil surface</tissue>
    </source>
</reference>
<dbReference type="AlphaFoldDB" id="A0A0A9C6E7"/>
<name>A0A0A9C6E7_ARUDO</name>
<organism evidence="1">
    <name type="scientific">Arundo donax</name>
    <name type="common">Giant reed</name>
    <name type="synonym">Donax arundinaceus</name>
    <dbReference type="NCBI Taxonomy" id="35708"/>
    <lineage>
        <taxon>Eukaryota</taxon>
        <taxon>Viridiplantae</taxon>
        <taxon>Streptophyta</taxon>
        <taxon>Embryophyta</taxon>
        <taxon>Tracheophyta</taxon>
        <taxon>Spermatophyta</taxon>
        <taxon>Magnoliopsida</taxon>
        <taxon>Liliopsida</taxon>
        <taxon>Poales</taxon>
        <taxon>Poaceae</taxon>
        <taxon>PACMAD clade</taxon>
        <taxon>Arundinoideae</taxon>
        <taxon>Arundineae</taxon>
        <taxon>Arundo</taxon>
    </lineage>
</organism>
<proteinExistence type="predicted"/>
<protein>
    <submittedName>
        <fullName evidence="1">Uncharacterized protein</fullName>
    </submittedName>
</protein>
<dbReference type="EMBL" id="GBRH01226799">
    <property type="protein sequence ID" value="JAD71096.1"/>
    <property type="molecule type" value="Transcribed_RNA"/>
</dbReference>
<evidence type="ECO:0000313" key="1">
    <source>
        <dbReference type="EMBL" id="JAD71096.1"/>
    </source>
</evidence>
<accession>A0A0A9C6E7</accession>